<dbReference type="InterPro" id="IPR008506">
    <property type="entry name" value="SND2/TMEM208"/>
</dbReference>
<feature type="compositionally biased region" description="Low complexity" evidence="7">
    <location>
        <begin position="77"/>
        <end position="86"/>
    </location>
</feature>
<dbReference type="PANTHER" id="PTHR13505">
    <property type="entry name" value="TRANSMEMBRANE PROTEIN 208"/>
    <property type="match status" value="1"/>
</dbReference>
<keyword evidence="5 8" id="KW-1133">Transmembrane helix</keyword>
<dbReference type="Pfam" id="PF05620">
    <property type="entry name" value="TMEM208_SND2"/>
    <property type="match status" value="1"/>
</dbReference>
<evidence type="ECO:0000256" key="3">
    <source>
        <dbReference type="ARBA" id="ARBA00022692"/>
    </source>
</evidence>
<sequence length="114" mass="13403">MHGLPRYNKYDGSVEWSGEDLNSEGLTAYMFDIIYITWFVHFVSMFWEAAWWIYLVIPAYALYKIWSSFIQPYLFSSSSENDNTNESKSKRQQKKMLRQDSGTGGGAKTKIKYR</sequence>
<keyword evidence="4" id="KW-0256">Endoplasmic reticulum</keyword>
<comment type="caution">
    <text evidence="9">The sequence shown here is derived from an EMBL/GenBank/DDBJ whole genome shotgun (WGS) entry which is preliminary data.</text>
</comment>
<proteinExistence type="inferred from homology"/>
<feature type="region of interest" description="Disordered" evidence="7">
    <location>
        <begin position="77"/>
        <end position="114"/>
    </location>
</feature>
<evidence type="ECO:0000256" key="1">
    <source>
        <dbReference type="ARBA" id="ARBA00004477"/>
    </source>
</evidence>
<organism evidence="9 10">
    <name type="scientific">Ambispora gerdemannii</name>
    <dbReference type="NCBI Taxonomy" id="144530"/>
    <lineage>
        <taxon>Eukaryota</taxon>
        <taxon>Fungi</taxon>
        <taxon>Fungi incertae sedis</taxon>
        <taxon>Mucoromycota</taxon>
        <taxon>Glomeromycotina</taxon>
        <taxon>Glomeromycetes</taxon>
        <taxon>Archaeosporales</taxon>
        <taxon>Ambisporaceae</taxon>
        <taxon>Ambispora</taxon>
    </lineage>
</organism>
<evidence type="ECO:0000256" key="7">
    <source>
        <dbReference type="SAM" id="MobiDB-lite"/>
    </source>
</evidence>
<gene>
    <name evidence="9" type="ORF">AGERDE_LOCUS4629</name>
</gene>
<dbReference type="OrthoDB" id="276296at2759"/>
<dbReference type="AlphaFoldDB" id="A0A9N8ZVF5"/>
<evidence type="ECO:0000256" key="4">
    <source>
        <dbReference type="ARBA" id="ARBA00022824"/>
    </source>
</evidence>
<evidence type="ECO:0000256" key="5">
    <source>
        <dbReference type="ARBA" id="ARBA00022989"/>
    </source>
</evidence>
<keyword evidence="3 8" id="KW-0812">Transmembrane</keyword>
<dbReference type="Proteomes" id="UP000789831">
    <property type="component" value="Unassembled WGS sequence"/>
</dbReference>
<evidence type="ECO:0000313" key="9">
    <source>
        <dbReference type="EMBL" id="CAG8508734.1"/>
    </source>
</evidence>
<reference evidence="9" key="1">
    <citation type="submission" date="2021-06" db="EMBL/GenBank/DDBJ databases">
        <authorList>
            <person name="Kallberg Y."/>
            <person name="Tangrot J."/>
            <person name="Rosling A."/>
        </authorList>
    </citation>
    <scope>NUCLEOTIDE SEQUENCE</scope>
    <source>
        <strain evidence="9">MT106</strain>
    </source>
</reference>
<dbReference type="GO" id="GO:0005789">
    <property type="term" value="C:endoplasmic reticulum membrane"/>
    <property type="evidence" value="ECO:0007669"/>
    <property type="project" value="UniProtKB-SubCell"/>
</dbReference>
<keyword evidence="10" id="KW-1185">Reference proteome</keyword>
<evidence type="ECO:0000256" key="2">
    <source>
        <dbReference type="ARBA" id="ARBA00009950"/>
    </source>
</evidence>
<dbReference type="PANTHER" id="PTHR13505:SF7">
    <property type="entry name" value="TRANSMEMBRANE PROTEIN 208"/>
    <property type="match status" value="1"/>
</dbReference>
<protein>
    <submittedName>
        <fullName evidence="9">12312_t:CDS:1</fullName>
    </submittedName>
</protein>
<evidence type="ECO:0000256" key="6">
    <source>
        <dbReference type="ARBA" id="ARBA00023136"/>
    </source>
</evidence>
<dbReference type="GO" id="GO:0005773">
    <property type="term" value="C:vacuole"/>
    <property type="evidence" value="ECO:0007669"/>
    <property type="project" value="GOC"/>
</dbReference>
<name>A0A9N8ZVF5_9GLOM</name>
<dbReference type="EMBL" id="CAJVPL010000550">
    <property type="protein sequence ID" value="CAG8508734.1"/>
    <property type="molecule type" value="Genomic_DNA"/>
</dbReference>
<evidence type="ECO:0000313" key="10">
    <source>
        <dbReference type="Proteomes" id="UP000789831"/>
    </source>
</evidence>
<comment type="subcellular location">
    <subcellularLocation>
        <location evidence="1">Endoplasmic reticulum membrane</location>
        <topology evidence="1">Multi-pass membrane protein</topology>
    </subcellularLocation>
</comment>
<evidence type="ECO:0000256" key="8">
    <source>
        <dbReference type="SAM" id="Phobius"/>
    </source>
</evidence>
<comment type="similarity">
    <text evidence="2">Belongs to the TMEM208 family.</text>
</comment>
<keyword evidence="6 8" id="KW-0472">Membrane</keyword>
<dbReference type="GO" id="GO:0006624">
    <property type="term" value="P:vacuolar protein processing"/>
    <property type="evidence" value="ECO:0007669"/>
    <property type="project" value="TreeGrafter"/>
</dbReference>
<accession>A0A9N8ZVF5</accession>
<feature type="transmembrane region" description="Helical" evidence="8">
    <location>
        <begin position="33"/>
        <end position="57"/>
    </location>
</feature>